<comment type="caution">
    <text evidence="4">The sequence shown here is derived from an EMBL/GenBank/DDBJ whole genome shotgun (WGS) entry which is preliminary data.</text>
</comment>
<protein>
    <submittedName>
        <fullName evidence="4">Response regulator</fullName>
    </submittedName>
</protein>
<evidence type="ECO:0000313" key="4">
    <source>
        <dbReference type="EMBL" id="MBR8826785.1"/>
    </source>
</evidence>
<sequence>MTRKTILVIDDDDGLREIIKLSLSTLAGWEVITAGSGKEGLSKAATEQPDAILLDMVLPEMDGLTIWRELAAKEATKHIPTIFLTASADVKEVKQLLSEGEIKAIAKPLTPDQLVSQIRKILHWKE</sequence>
<dbReference type="SUPFAM" id="SSF52172">
    <property type="entry name" value="CheY-like"/>
    <property type="match status" value="1"/>
</dbReference>
<accession>A0A941GTI5</accession>
<dbReference type="PROSITE" id="PS50110">
    <property type="entry name" value="RESPONSE_REGULATORY"/>
    <property type="match status" value="1"/>
</dbReference>
<evidence type="ECO:0000256" key="1">
    <source>
        <dbReference type="ARBA" id="ARBA00022553"/>
    </source>
</evidence>
<dbReference type="Gene3D" id="3.40.50.2300">
    <property type="match status" value="1"/>
</dbReference>
<dbReference type="InterPro" id="IPR011006">
    <property type="entry name" value="CheY-like_superfamily"/>
</dbReference>
<reference evidence="4" key="1">
    <citation type="submission" date="2021-02" db="EMBL/GenBank/DDBJ databases">
        <title>Metagenome analyses of Stigonema ocellatum DSM 106950, Chlorogloea purpurea SAG 13.99 and Gomphosphaeria aponina DSM 107014.</title>
        <authorList>
            <person name="Marter P."/>
            <person name="Huang S."/>
        </authorList>
    </citation>
    <scope>NUCLEOTIDE SEQUENCE</scope>
    <source>
        <strain evidence="4">JP213</strain>
    </source>
</reference>
<feature type="domain" description="Response regulatory" evidence="3">
    <location>
        <begin position="5"/>
        <end position="122"/>
    </location>
</feature>
<organism evidence="4 5">
    <name type="scientific">Gomphosphaeria aponina SAG 52.96 = DSM 107014</name>
    <dbReference type="NCBI Taxonomy" id="1521640"/>
    <lineage>
        <taxon>Bacteria</taxon>
        <taxon>Bacillati</taxon>
        <taxon>Cyanobacteriota</taxon>
        <taxon>Cyanophyceae</taxon>
        <taxon>Oscillatoriophycideae</taxon>
        <taxon>Chroococcales</taxon>
        <taxon>Gomphosphaeriaceae</taxon>
        <taxon>Gomphosphaeria</taxon>
    </lineage>
</organism>
<proteinExistence type="predicted"/>
<evidence type="ECO:0000259" key="3">
    <source>
        <dbReference type="PROSITE" id="PS50110"/>
    </source>
</evidence>
<dbReference type="InterPro" id="IPR001789">
    <property type="entry name" value="Sig_transdc_resp-reg_receiver"/>
</dbReference>
<dbReference type="PANTHER" id="PTHR44591">
    <property type="entry name" value="STRESS RESPONSE REGULATOR PROTEIN 1"/>
    <property type="match status" value="1"/>
</dbReference>
<gene>
    <name evidence="4" type="ORF">DSM107014_02595</name>
</gene>
<dbReference type="EMBL" id="JADQBC010000011">
    <property type="protein sequence ID" value="MBR8826785.1"/>
    <property type="molecule type" value="Genomic_DNA"/>
</dbReference>
<dbReference type="Pfam" id="PF00072">
    <property type="entry name" value="Response_reg"/>
    <property type="match status" value="1"/>
</dbReference>
<feature type="modified residue" description="4-aspartylphosphate" evidence="2">
    <location>
        <position position="55"/>
    </location>
</feature>
<evidence type="ECO:0000256" key="2">
    <source>
        <dbReference type="PROSITE-ProRule" id="PRU00169"/>
    </source>
</evidence>
<dbReference type="SMART" id="SM00448">
    <property type="entry name" value="REC"/>
    <property type="match status" value="1"/>
</dbReference>
<evidence type="ECO:0000313" key="5">
    <source>
        <dbReference type="Proteomes" id="UP000767446"/>
    </source>
</evidence>
<dbReference type="Proteomes" id="UP000767446">
    <property type="component" value="Unassembled WGS sequence"/>
</dbReference>
<dbReference type="PANTHER" id="PTHR44591:SF22">
    <property type="entry name" value="CHEY SUBFAMILY"/>
    <property type="match status" value="1"/>
</dbReference>
<dbReference type="AlphaFoldDB" id="A0A941GTI5"/>
<name>A0A941GTI5_9CHRO</name>
<keyword evidence="1 2" id="KW-0597">Phosphoprotein</keyword>
<dbReference type="InterPro" id="IPR050595">
    <property type="entry name" value="Bact_response_regulator"/>
</dbReference>
<dbReference type="GO" id="GO:0000160">
    <property type="term" value="P:phosphorelay signal transduction system"/>
    <property type="evidence" value="ECO:0007669"/>
    <property type="project" value="InterPro"/>
</dbReference>